<keyword evidence="9" id="KW-0547">Nucleotide-binding</keyword>
<dbReference type="SUPFAM" id="SSF47384">
    <property type="entry name" value="Homodimeric domain of signal transducing histidine kinase"/>
    <property type="match status" value="1"/>
</dbReference>
<evidence type="ECO:0000256" key="14">
    <source>
        <dbReference type="ARBA" id="ARBA00023136"/>
    </source>
</evidence>
<evidence type="ECO:0000259" key="17">
    <source>
        <dbReference type="PROSITE" id="PS50885"/>
    </source>
</evidence>
<dbReference type="GO" id="GO:0005886">
    <property type="term" value="C:plasma membrane"/>
    <property type="evidence" value="ECO:0007669"/>
    <property type="project" value="UniProtKB-SubCell"/>
</dbReference>
<dbReference type="PANTHER" id="PTHR44936:SF5">
    <property type="entry name" value="SENSOR HISTIDINE KINASE ENVZ"/>
    <property type="match status" value="1"/>
</dbReference>
<gene>
    <name evidence="18" type="primary">envZ_11</name>
    <name evidence="18" type="ORF">GALL_223050</name>
</gene>
<dbReference type="InterPro" id="IPR003594">
    <property type="entry name" value="HATPase_dom"/>
</dbReference>
<dbReference type="Pfam" id="PF16524">
    <property type="entry name" value="RisS_PPD"/>
    <property type="match status" value="1"/>
</dbReference>
<feature type="domain" description="HAMP" evidence="17">
    <location>
        <begin position="174"/>
        <end position="226"/>
    </location>
</feature>
<evidence type="ECO:0000313" key="18">
    <source>
        <dbReference type="EMBL" id="OIQ95730.1"/>
    </source>
</evidence>
<evidence type="ECO:0000256" key="6">
    <source>
        <dbReference type="ARBA" id="ARBA00022553"/>
    </source>
</evidence>
<protein>
    <recommendedName>
        <fullName evidence="3">histidine kinase</fullName>
        <ecNumber evidence="3">2.7.13.3</ecNumber>
    </recommendedName>
</protein>
<feature type="transmembrane region" description="Helical" evidence="15">
    <location>
        <begin position="154"/>
        <end position="174"/>
    </location>
</feature>
<dbReference type="InterPro" id="IPR050980">
    <property type="entry name" value="2C_sensor_his_kinase"/>
</dbReference>
<organism evidence="18">
    <name type="scientific">mine drainage metagenome</name>
    <dbReference type="NCBI Taxonomy" id="410659"/>
    <lineage>
        <taxon>unclassified sequences</taxon>
        <taxon>metagenomes</taxon>
        <taxon>ecological metagenomes</taxon>
    </lineage>
</organism>
<dbReference type="GO" id="GO:0005524">
    <property type="term" value="F:ATP binding"/>
    <property type="evidence" value="ECO:0007669"/>
    <property type="project" value="UniProtKB-KW"/>
</dbReference>
<dbReference type="InterPro" id="IPR038421">
    <property type="entry name" value="RisS_PPD_sf"/>
</dbReference>
<dbReference type="InterPro" id="IPR003661">
    <property type="entry name" value="HisK_dim/P_dom"/>
</dbReference>
<evidence type="ECO:0000256" key="10">
    <source>
        <dbReference type="ARBA" id="ARBA00022777"/>
    </source>
</evidence>
<feature type="domain" description="Histidine kinase" evidence="16">
    <location>
        <begin position="234"/>
        <end position="435"/>
    </location>
</feature>
<comment type="catalytic activity">
    <reaction evidence="1">
        <text>ATP + protein L-histidine = ADP + protein N-phospho-L-histidine.</text>
        <dbReference type="EC" id="2.7.13.3"/>
    </reaction>
</comment>
<accession>A0A1J5RJU8</accession>
<dbReference type="AlphaFoldDB" id="A0A1J5RJU8"/>
<dbReference type="EC" id="2.7.13.3" evidence="3"/>
<dbReference type="InterPro" id="IPR036097">
    <property type="entry name" value="HisK_dim/P_sf"/>
</dbReference>
<dbReference type="PRINTS" id="PR00344">
    <property type="entry name" value="BCTRLSENSOR"/>
</dbReference>
<evidence type="ECO:0000259" key="16">
    <source>
        <dbReference type="PROSITE" id="PS50109"/>
    </source>
</evidence>
<evidence type="ECO:0000256" key="1">
    <source>
        <dbReference type="ARBA" id="ARBA00000085"/>
    </source>
</evidence>
<dbReference type="InterPro" id="IPR003660">
    <property type="entry name" value="HAMP_dom"/>
</dbReference>
<dbReference type="SMART" id="SM00304">
    <property type="entry name" value="HAMP"/>
    <property type="match status" value="1"/>
</dbReference>
<keyword evidence="10" id="KW-0418">Kinase</keyword>
<dbReference type="GO" id="GO:0000155">
    <property type="term" value="F:phosphorelay sensor kinase activity"/>
    <property type="evidence" value="ECO:0007669"/>
    <property type="project" value="InterPro"/>
</dbReference>
<evidence type="ECO:0000256" key="11">
    <source>
        <dbReference type="ARBA" id="ARBA00022840"/>
    </source>
</evidence>
<evidence type="ECO:0000256" key="5">
    <source>
        <dbReference type="ARBA" id="ARBA00022519"/>
    </source>
</evidence>
<dbReference type="InterPro" id="IPR036890">
    <property type="entry name" value="HATPase_C_sf"/>
</dbReference>
<keyword evidence="11" id="KW-0067">ATP-binding</keyword>
<dbReference type="SUPFAM" id="SSF55874">
    <property type="entry name" value="ATPase domain of HSP90 chaperone/DNA topoisomerase II/histidine kinase"/>
    <property type="match status" value="1"/>
</dbReference>
<dbReference type="EMBL" id="MLJW01000161">
    <property type="protein sequence ID" value="OIQ95730.1"/>
    <property type="molecule type" value="Genomic_DNA"/>
</dbReference>
<evidence type="ECO:0000256" key="15">
    <source>
        <dbReference type="SAM" id="Phobius"/>
    </source>
</evidence>
<proteinExistence type="predicted"/>
<keyword evidence="6" id="KW-0597">Phosphoprotein</keyword>
<evidence type="ECO:0000256" key="8">
    <source>
        <dbReference type="ARBA" id="ARBA00022692"/>
    </source>
</evidence>
<dbReference type="PROSITE" id="PS50885">
    <property type="entry name" value="HAMP"/>
    <property type="match status" value="1"/>
</dbReference>
<dbReference type="CDD" id="cd06225">
    <property type="entry name" value="HAMP"/>
    <property type="match status" value="1"/>
</dbReference>
<keyword evidence="4" id="KW-1003">Cell membrane</keyword>
<feature type="transmembrane region" description="Helical" evidence="15">
    <location>
        <begin position="12"/>
        <end position="31"/>
    </location>
</feature>
<dbReference type="Pfam" id="PF02518">
    <property type="entry name" value="HATPase_c"/>
    <property type="match status" value="1"/>
</dbReference>
<sequence>MKLWPSTLLWRTFLLVAGLMLLSMLAWFAIYSTYENEPRARQLTQLMESVTNLTRSALINAHPERRRELLRELSDREGIHVYAVRKGESVAPLPDRPLLADVLTELRQKLGPRTRMTLERNGERAVFVSFHIDGDEYWVALPSQRLERRVPWQWLGWGAAALSLSLAGAYLIMFRVTRPLKALSSAAAEIGRGRIPAPVEESGPGEIATLAHAFNQMTADLARLDSDRALILAGISHDLRTPLARLRMGIEMSGSETAIREGMVTDVEEMDKTIDQFLDFARESSGEALQETDLKALLADLAGQYQRRGVLINSELAAVRPLALRPQALRRAVANLIDNALYYAGSREGLALSLRSEKNEIRIDVADRGPGIPAKDAERLKLPFTRLDAARGNASGAGLGLAIVERIARGHGGRLELLARPGGGLIARIAIPAPAPAAKSS</sequence>
<dbReference type="InterPro" id="IPR005467">
    <property type="entry name" value="His_kinase_dom"/>
</dbReference>
<dbReference type="Gene3D" id="1.10.8.500">
    <property type="entry name" value="HAMP domain in histidine kinase"/>
    <property type="match status" value="1"/>
</dbReference>
<dbReference type="SUPFAM" id="SSF158472">
    <property type="entry name" value="HAMP domain-like"/>
    <property type="match status" value="1"/>
</dbReference>
<evidence type="ECO:0000256" key="13">
    <source>
        <dbReference type="ARBA" id="ARBA00023012"/>
    </source>
</evidence>
<dbReference type="Pfam" id="PF00512">
    <property type="entry name" value="HisKA"/>
    <property type="match status" value="1"/>
</dbReference>
<dbReference type="SMART" id="SM00387">
    <property type="entry name" value="HATPase_c"/>
    <property type="match status" value="1"/>
</dbReference>
<keyword evidence="14 15" id="KW-0472">Membrane</keyword>
<keyword evidence="8 15" id="KW-0812">Transmembrane</keyword>
<comment type="caution">
    <text evidence="18">The sequence shown here is derived from an EMBL/GenBank/DDBJ whole genome shotgun (WGS) entry which is preliminary data.</text>
</comment>
<dbReference type="SMART" id="SM00388">
    <property type="entry name" value="HisKA"/>
    <property type="match status" value="1"/>
</dbReference>
<name>A0A1J5RJU8_9ZZZZ</name>
<evidence type="ECO:0000256" key="2">
    <source>
        <dbReference type="ARBA" id="ARBA00004429"/>
    </source>
</evidence>
<evidence type="ECO:0000256" key="7">
    <source>
        <dbReference type="ARBA" id="ARBA00022679"/>
    </source>
</evidence>
<comment type="subcellular location">
    <subcellularLocation>
        <location evidence="2">Cell inner membrane</location>
        <topology evidence="2">Multi-pass membrane protein</topology>
    </subcellularLocation>
</comment>
<dbReference type="PROSITE" id="PS50109">
    <property type="entry name" value="HIS_KIN"/>
    <property type="match status" value="1"/>
</dbReference>
<evidence type="ECO:0000256" key="4">
    <source>
        <dbReference type="ARBA" id="ARBA00022475"/>
    </source>
</evidence>
<evidence type="ECO:0000256" key="9">
    <source>
        <dbReference type="ARBA" id="ARBA00022741"/>
    </source>
</evidence>
<dbReference type="CDD" id="cd00082">
    <property type="entry name" value="HisKA"/>
    <property type="match status" value="1"/>
</dbReference>
<reference evidence="18" key="1">
    <citation type="submission" date="2016-10" db="EMBL/GenBank/DDBJ databases">
        <title>Sequence of Gallionella enrichment culture.</title>
        <authorList>
            <person name="Poehlein A."/>
            <person name="Muehling M."/>
            <person name="Daniel R."/>
        </authorList>
    </citation>
    <scope>NUCLEOTIDE SEQUENCE</scope>
</reference>
<evidence type="ECO:0000256" key="12">
    <source>
        <dbReference type="ARBA" id="ARBA00022989"/>
    </source>
</evidence>
<keyword evidence="12 15" id="KW-1133">Transmembrane helix</keyword>
<dbReference type="Gene3D" id="3.30.565.10">
    <property type="entry name" value="Histidine kinase-like ATPase, C-terminal domain"/>
    <property type="match status" value="1"/>
</dbReference>
<dbReference type="Gene3D" id="3.30.450.300">
    <property type="entry name" value="Sensor histidine kinase RisS, periplasmic domain"/>
    <property type="match status" value="1"/>
</dbReference>
<dbReference type="Gene3D" id="1.10.287.130">
    <property type="match status" value="1"/>
</dbReference>
<dbReference type="Pfam" id="PF00672">
    <property type="entry name" value="HAMP"/>
    <property type="match status" value="1"/>
</dbReference>
<dbReference type="InterPro" id="IPR004358">
    <property type="entry name" value="Sig_transdc_His_kin-like_C"/>
</dbReference>
<keyword evidence="13" id="KW-0902">Two-component regulatory system</keyword>
<keyword evidence="7 18" id="KW-0808">Transferase</keyword>
<dbReference type="InterPro" id="IPR032408">
    <property type="entry name" value="RisS_PPD"/>
</dbReference>
<dbReference type="PANTHER" id="PTHR44936">
    <property type="entry name" value="SENSOR PROTEIN CREC"/>
    <property type="match status" value="1"/>
</dbReference>
<evidence type="ECO:0000256" key="3">
    <source>
        <dbReference type="ARBA" id="ARBA00012438"/>
    </source>
</evidence>
<keyword evidence="5" id="KW-0997">Cell inner membrane</keyword>